<dbReference type="NCBIfam" id="TIGR03499">
    <property type="entry name" value="FlhF"/>
    <property type="match status" value="1"/>
</dbReference>
<dbReference type="GO" id="GO:0044781">
    <property type="term" value="P:bacterial-type flagellum organization"/>
    <property type="evidence" value="ECO:0007669"/>
    <property type="project" value="UniProtKB-UniRule"/>
</dbReference>
<evidence type="ECO:0000256" key="8">
    <source>
        <dbReference type="ARBA" id="ARBA00022927"/>
    </source>
</evidence>
<keyword evidence="17" id="KW-0282">Flagellum</keyword>
<evidence type="ECO:0000313" key="18">
    <source>
        <dbReference type="Proteomes" id="UP000247811"/>
    </source>
</evidence>
<keyword evidence="5" id="KW-1003">Cell membrane</keyword>
<name>A0A318H0S5_9BURK</name>
<dbReference type="Proteomes" id="UP000247811">
    <property type="component" value="Unassembled WGS sequence"/>
</dbReference>
<dbReference type="InterPro" id="IPR047040">
    <property type="entry name" value="FlhF__GTPase_dom"/>
</dbReference>
<dbReference type="GO" id="GO:0005525">
    <property type="term" value="F:GTP binding"/>
    <property type="evidence" value="ECO:0007669"/>
    <property type="project" value="UniProtKB-UniRule"/>
</dbReference>
<dbReference type="PANTHER" id="PTHR43134:SF3">
    <property type="entry name" value="FLAGELLAR BIOSYNTHESIS PROTEIN FLHF"/>
    <property type="match status" value="1"/>
</dbReference>
<comment type="subcellular location">
    <subcellularLocation>
        <location evidence="1">Cell membrane</location>
        <topology evidence="1">Peripheral membrane protein</topology>
        <orientation evidence="1">Cytoplasmic side</orientation>
    </subcellularLocation>
</comment>
<dbReference type="InterPro" id="IPR020006">
    <property type="entry name" value="FlhF"/>
</dbReference>
<evidence type="ECO:0000256" key="4">
    <source>
        <dbReference type="ARBA" id="ARBA00022448"/>
    </source>
</evidence>
<dbReference type="SUPFAM" id="SSF52540">
    <property type="entry name" value="P-loop containing nucleoside triphosphate hydrolases"/>
    <property type="match status" value="1"/>
</dbReference>
<feature type="compositionally biased region" description="Low complexity" evidence="14">
    <location>
        <begin position="215"/>
        <end position="231"/>
    </location>
</feature>
<evidence type="ECO:0000256" key="2">
    <source>
        <dbReference type="ARBA" id="ARBA00008531"/>
    </source>
</evidence>
<evidence type="ECO:0000259" key="15">
    <source>
        <dbReference type="SMART" id="SM00382"/>
    </source>
</evidence>
<evidence type="ECO:0000256" key="6">
    <source>
        <dbReference type="ARBA" id="ARBA00022741"/>
    </source>
</evidence>
<dbReference type="GO" id="GO:0005047">
    <property type="term" value="F:signal recognition particle binding"/>
    <property type="evidence" value="ECO:0007669"/>
    <property type="project" value="TreeGrafter"/>
</dbReference>
<dbReference type="Gene3D" id="1.20.120.1380">
    <property type="entry name" value="Flagellar FlhF biosynthesis protein, N domain"/>
    <property type="match status" value="1"/>
</dbReference>
<evidence type="ECO:0000256" key="12">
    <source>
        <dbReference type="ARBA" id="ARBA00025337"/>
    </source>
</evidence>
<evidence type="ECO:0000256" key="5">
    <source>
        <dbReference type="ARBA" id="ARBA00022475"/>
    </source>
</evidence>
<keyword evidence="9" id="KW-0342">GTP-binding</keyword>
<keyword evidence="6" id="KW-0547">Nucleotide-binding</keyword>
<dbReference type="GO" id="GO:0015031">
    <property type="term" value="P:protein transport"/>
    <property type="evidence" value="ECO:0007669"/>
    <property type="project" value="UniProtKB-KW"/>
</dbReference>
<dbReference type="SMART" id="SM00382">
    <property type="entry name" value="AAA"/>
    <property type="match status" value="1"/>
</dbReference>
<dbReference type="EMBL" id="QJJS01000007">
    <property type="protein sequence ID" value="PXW96188.1"/>
    <property type="molecule type" value="Genomic_DNA"/>
</dbReference>
<dbReference type="PANTHER" id="PTHR43134">
    <property type="entry name" value="SIGNAL RECOGNITION PARTICLE RECEPTOR SUBUNIT ALPHA"/>
    <property type="match status" value="1"/>
</dbReference>
<evidence type="ECO:0000256" key="9">
    <source>
        <dbReference type="ARBA" id="ARBA00023134"/>
    </source>
</evidence>
<accession>A0A318H0S5</accession>
<keyword evidence="11" id="KW-1006">Bacterial flagellum protein export</keyword>
<keyword evidence="18" id="KW-1185">Reference proteome</keyword>
<dbReference type="Gene3D" id="3.40.50.300">
    <property type="entry name" value="P-loop containing nucleotide triphosphate hydrolases"/>
    <property type="match status" value="1"/>
</dbReference>
<dbReference type="SMART" id="SM00962">
    <property type="entry name" value="SRP54"/>
    <property type="match status" value="1"/>
</dbReference>
<feature type="domain" description="SRP54-type proteins GTP-binding" evidence="16">
    <location>
        <begin position="376"/>
        <end position="566"/>
    </location>
</feature>
<evidence type="ECO:0000256" key="7">
    <source>
        <dbReference type="ARBA" id="ARBA00022795"/>
    </source>
</evidence>
<dbReference type="OrthoDB" id="9778554at2"/>
<feature type="compositionally biased region" description="Low complexity" evidence="14">
    <location>
        <begin position="88"/>
        <end position="99"/>
    </location>
</feature>
<dbReference type="RefSeq" id="WP_110400608.1">
    <property type="nucleotide sequence ID" value="NZ_QJJS01000007.1"/>
</dbReference>
<comment type="caution">
    <text evidence="17">The sequence shown here is derived from an EMBL/GenBank/DDBJ whole genome shotgun (WGS) entry which is preliminary data.</text>
</comment>
<evidence type="ECO:0000256" key="3">
    <source>
        <dbReference type="ARBA" id="ARBA00014919"/>
    </source>
</evidence>
<dbReference type="InterPro" id="IPR003593">
    <property type="entry name" value="AAA+_ATPase"/>
</dbReference>
<keyword evidence="17" id="KW-0966">Cell projection</keyword>
<organism evidence="17 18">
    <name type="scientific">Sphaerotilus hippei</name>
    <dbReference type="NCBI Taxonomy" id="744406"/>
    <lineage>
        <taxon>Bacteria</taxon>
        <taxon>Pseudomonadati</taxon>
        <taxon>Pseudomonadota</taxon>
        <taxon>Betaproteobacteria</taxon>
        <taxon>Burkholderiales</taxon>
        <taxon>Sphaerotilaceae</taxon>
        <taxon>Sphaerotilus</taxon>
    </lineage>
</organism>
<evidence type="ECO:0000259" key="16">
    <source>
        <dbReference type="SMART" id="SM00962"/>
    </source>
</evidence>
<proteinExistence type="inferred from homology"/>
<feature type="region of interest" description="Disordered" evidence="14">
    <location>
        <begin position="60"/>
        <end position="99"/>
    </location>
</feature>
<sequence>MNVKRFIGRNSREAMQKVRLAFGDNAVVLSTKPCSEGIEIVAMPPESIDAIERFGDDSRAMASPAPAAAAPQPQRPAPAPAPEHWRAAQEPSAPVAAPAASRGGLLARLRAAVPSVGPAATPPAAPLSRFPDPVDGQVQDDVGTLAMSTLSFQDYVRERMLKKRETELREQAARPVPVSPAAIEQRLSQREAAEAREAHDADDLPTYPKMMATGAALQAQREAAAQAAAPRASRRERPVEPELNLGDAPDSLMDAFAEAPVRAAAPAPRAARAPREPAVAAAPSDEQHAMMNEIRAMKGMIEERFGTLAFMEKLQKSPRQAQLITRLLDCGFSPALIRKLADGLPEDTADELAWSASVLQRNLLTGEDDPALEDQGGVFALVGSTGVGKTTSTAKLAAAFATRHGAGNLGLITLDAYRLGAHEQLRAYGRILGVPVHTAHDRVALEDLLDLLSAKKMVLIDTAGLAQRDTRTRELLEMLQHRAIKRLLVVNAAQQGETIEDVLSAYKATQAKGIVLSKMDEAVKLGPALDALIRHRVKVVAVANGQRVPEDWHRLTAQALIQRAMRTTGSQAWRMDVNDVNLLFAAPQAAPAAPRGRSTRNTDV</sequence>
<evidence type="ECO:0000256" key="13">
    <source>
        <dbReference type="NCBIfam" id="TIGR03499"/>
    </source>
</evidence>
<feature type="compositionally biased region" description="Low complexity" evidence="14">
    <location>
        <begin position="60"/>
        <end position="72"/>
    </location>
</feature>
<feature type="region of interest" description="Disordered" evidence="14">
    <location>
        <begin position="187"/>
        <end position="249"/>
    </location>
</feature>
<evidence type="ECO:0000256" key="14">
    <source>
        <dbReference type="SAM" id="MobiDB-lite"/>
    </source>
</evidence>
<comment type="function">
    <text evidence="12">Necessary for flagellar biosynthesis. May be involved in translocation of the flagellum.</text>
</comment>
<feature type="domain" description="AAA+ ATPase" evidence="15">
    <location>
        <begin position="375"/>
        <end position="579"/>
    </location>
</feature>
<evidence type="ECO:0000313" key="17">
    <source>
        <dbReference type="EMBL" id="PXW96188.1"/>
    </source>
</evidence>
<keyword evidence="17" id="KW-0969">Cilium</keyword>
<keyword evidence="8" id="KW-0653">Protein transport</keyword>
<feature type="region of interest" description="Disordered" evidence="14">
    <location>
        <begin position="266"/>
        <end position="285"/>
    </location>
</feature>
<dbReference type="GO" id="GO:0005886">
    <property type="term" value="C:plasma membrane"/>
    <property type="evidence" value="ECO:0007669"/>
    <property type="project" value="UniProtKB-SubCell"/>
</dbReference>
<keyword evidence="4" id="KW-0813">Transport</keyword>
<evidence type="ECO:0000256" key="1">
    <source>
        <dbReference type="ARBA" id="ARBA00004413"/>
    </source>
</evidence>
<protein>
    <recommendedName>
        <fullName evidence="3 13">Flagellar biosynthesis protein FlhF</fullName>
    </recommendedName>
</protein>
<gene>
    <name evidence="17" type="ORF">C7444_10794</name>
</gene>
<dbReference type="InterPro" id="IPR000897">
    <property type="entry name" value="SRP54_GTPase_dom"/>
</dbReference>
<evidence type="ECO:0000256" key="10">
    <source>
        <dbReference type="ARBA" id="ARBA00023136"/>
    </source>
</evidence>
<dbReference type="FunFam" id="3.40.50.300:FF:000695">
    <property type="entry name" value="Flagellar biosynthesis regulator FlhF"/>
    <property type="match status" value="1"/>
</dbReference>
<dbReference type="CDD" id="cd17873">
    <property type="entry name" value="FlhF"/>
    <property type="match status" value="1"/>
</dbReference>
<dbReference type="GO" id="GO:0006614">
    <property type="term" value="P:SRP-dependent cotranslational protein targeting to membrane"/>
    <property type="evidence" value="ECO:0007669"/>
    <property type="project" value="UniProtKB-UniRule"/>
</dbReference>
<evidence type="ECO:0000256" key="11">
    <source>
        <dbReference type="ARBA" id="ARBA00023225"/>
    </source>
</evidence>
<keyword evidence="7" id="KW-1005">Bacterial flagellum biogenesis</keyword>
<dbReference type="InterPro" id="IPR027417">
    <property type="entry name" value="P-loop_NTPase"/>
</dbReference>
<feature type="compositionally biased region" description="Low complexity" evidence="14">
    <location>
        <begin position="266"/>
        <end position="283"/>
    </location>
</feature>
<dbReference type="AlphaFoldDB" id="A0A318H0S5"/>
<feature type="compositionally biased region" description="Basic and acidic residues" evidence="14">
    <location>
        <begin position="187"/>
        <end position="202"/>
    </location>
</feature>
<dbReference type="GO" id="GO:0003924">
    <property type="term" value="F:GTPase activity"/>
    <property type="evidence" value="ECO:0007669"/>
    <property type="project" value="UniProtKB-UniRule"/>
</dbReference>
<keyword evidence="10" id="KW-0472">Membrane</keyword>
<reference evidence="17 18" key="1">
    <citation type="submission" date="2018-05" db="EMBL/GenBank/DDBJ databases">
        <title>Genomic Encyclopedia of Type Strains, Phase IV (KMG-IV): sequencing the most valuable type-strain genomes for metagenomic binning, comparative biology and taxonomic classification.</title>
        <authorList>
            <person name="Goeker M."/>
        </authorList>
    </citation>
    <scope>NUCLEOTIDE SEQUENCE [LARGE SCALE GENOMIC DNA]</scope>
    <source>
        <strain evidence="17 18">DSM 566</strain>
    </source>
</reference>
<comment type="similarity">
    <text evidence="2">Belongs to the GTP-binding SRP family.</text>
</comment>
<dbReference type="Pfam" id="PF00448">
    <property type="entry name" value="SRP54"/>
    <property type="match status" value="1"/>
</dbReference>